<evidence type="ECO:0008006" key="3">
    <source>
        <dbReference type="Google" id="ProtNLM"/>
    </source>
</evidence>
<comment type="caution">
    <text evidence="1">The sequence shown here is derived from an EMBL/GenBank/DDBJ whole genome shotgun (WGS) entry which is preliminary data.</text>
</comment>
<evidence type="ECO:0000313" key="2">
    <source>
        <dbReference type="Proteomes" id="UP000194873"/>
    </source>
</evidence>
<dbReference type="RefSeq" id="WP_086593662.1">
    <property type="nucleotide sequence ID" value="NZ_MTSE01000003.1"/>
</dbReference>
<keyword evidence="2" id="KW-1185">Reference proteome</keyword>
<dbReference type="Pfam" id="PF14078">
    <property type="entry name" value="DUF4259"/>
    <property type="match status" value="1"/>
</dbReference>
<name>A0A243WGH3_9BACT</name>
<proteinExistence type="predicted"/>
<reference evidence="1 2" key="1">
    <citation type="submission" date="2017-01" db="EMBL/GenBank/DDBJ databases">
        <title>A new Hymenobacter.</title>
        <authorList>
            <person name="Liang Y."/>
            <person name="Feng F."/>
        </authorList>
    </citation>
    <scope>NUCLEOTIDE SEQUENCE [LARGE SCALE GENOMIC DNA]</scope>
    <source>
        <strain evidence="1">MIMBbqt21</strain>
    </source>
</reference>
<evidence type="ECO:0000313" key="1">
    <source>
        <dbReference type="EMBL" id="OUJ74852.1"/>
    </source>
</evidence>
<sequence>MAAWGPYNFDNDDATNFAGDFMNTGSEVMLLEALVAAAEEEAHVEAETALPALAAAEIVAAWRGHPGTDFLPGLLPMVQRLDISDDEELVELAQQAVEAILKDSEPRDMWTENKQLDTWEAAQKDLLARLDAEPNP</sequence>
<protein>
    <recommendedName>
        <fullName evidence="3">DUF4259 domain-containing protein</fullName>
    </recommendedName>
</protein>
<dbReference type="AlphaFoldDB" id="A0A243WGH3"/>
<dbReference type="EMBL" id="MTSE01000003">
    <property type="protein sequence ID" value="OUJ74852.1"/>
    <property type="molecule type" value="Genomic_DNA"/>
</dbReference>
<dbReference type="OrthoDB" id="191350at2"/>
<dbReference type="Proteomes" id="UP000194873">
    <property type="component" value="Unassembled WGS sequence"/>
</dbReference>
<gene>
    <name evidence="1" type="ORF">BXP70_08865</name>
</gene>
<dbReference type="InterPro" id="IPR025355">
    <property type="entry name" value="DUF4259"/>
</dbReference>
<accession>A0A243WGH3</accession>
<organism evidence="1 2">
    <name type="scientific">Hymenobacter crusticola</name>
    <dbReference type="NCBI Taxonomy" id="1770526"/>
    <lineage>
        <taxon>Bacteria</taxon>
        <taxon>Pseudomonadati</taxon>
        <taxon>Bacteroidota</taxon>
        <taxon>Cytophagia</taxon>
        <taxon>Cytophagales</taxon>
        <taxon>Hymenobacteraceae</taxon>
        <taxon>Hymenobacter</taxon>
    </lineage>
</organism>